<protein>
    <submittedName>
        <fullName evidence="1">Uncharacterized protein</fullName>
    </submittedName>
</protein>
<proteinExistence type="predicted"/>
<dbReference type="EMBL" id="GBXM01051659">
    <property type="protein sequence ID" value="JAH56918.1"/>
    <property type="molecule type" value="Transcribed_RNA"/>
</dbReference>
<organism evidence="1">
    <name type="scientific">Anguilla anguilla</name>
    <name type="common">European freshwater eel</name>
    <name type="synonym">Muraena anguilla</name>
    <dbReference type="NCBI Taxonomy" id="7936"/>
    <lineage>
        <taxon>Eukaryota</taxon>
        <taxon>Metazoa</taxon>
        <taxon>Chordata</taxon>
        <taxon>Craniata</taxon>
        <taxon>Vertebrata</taxon>
        <taxon>Euteleostomi</taxon>
        <taxon>Actinopterygii</taxon>
        <taxon>Neopterygii</taxon>
        <taxon>Teleostei</taxon>
        <taxon>Anguilliformes</taxon>
        <taxon>Anguillidae</taxon>
        <taxon>Anguilla</taxon>
    </lineage>
</organism>
<sequence>MVVYLTLPPPVLRYAALKLYLWGSLSCSHIIGWTGTQLWI</sequence>
<name>A0A0E9TW16_ANGAN</name>
<evidence type="ECO:0000313" key="1">
    <source>
        <dbReference type="EMBL" id="JAH56918.1"/>
    </source>
</evidence>
<reference evidence="1" key="2">
    <citation type="journal article" date="2015" name="Fish Shellfish Immunol.">
        <title>Early steps in the European eel (Anguilla anguilla)-Vibrio vulnificus interaction in the gills: Role of the RtxA13 toxin.</title>
        <authorList>
            <person name="Callol A."/>
            <person name="Pajuelo D."/>
            <person name="Ebbesson L."/>
            <person name="Teles M."/>
            <person name="MacKenzie S."/>
            <person name="Amaro C."/>
        </authorList>
    </citation>
    <scope>NUCLEOTIDE SEQUENCE</scope>
</reference>
<accession>A0A0E9TW16</accession>
<dbReference type="AlphaFoldDB" id="A0A0E9TW16"/>
<reference evidence="1" key="1">
    <citation type="submission" date="2014-11" db="EMBL/GenBank/DDBJ databases">
        <authorList>
            <person name="Amaro Gonzalez C."/>
        </authorList>
    </citation>
    <scope>NUCLEOTIDE SEQUENCE</scope>
</reference>